<evidence type="ECO:0000313" key="3">
    <source>
        <dbReference type="Proteomes" id="UP001619887"/>
    </source>
</evidence>
<feature type="region of interest" description="Disordered" evidence="1">
    <location>
        <begin position="49"/>
        <end position="76"/>
    </location>
</feature>
<reference evidence="2 3" key="2">
    <citation type="journal article" date="2024" name="G3 (Bethesda)">
        <title>The genome of the cryopelagic Antarctic bald notothen, Trematomus borchgrevinki.</title>
        <authorList>
            <person name="Rayamajhi N."/>
            <person name="Rivera-Colon A.G."/>
            <person name="Minhas B.F."/>
            <person name="Cheng C.C."/>
            <person name="Catchen J.M."/>
        </authorList>
    </citation>
    <scope>NUCLEOTIDE SEQUENCE [LARGE SCALE GENOMIC DNA]</scope>
    <source>
        <strain evidence="2">AGRC-2024</strain>
    </source>
</reference>
<accession>A0ABD2H1V5</accession>
<evidence type="ECO:0000313" key="2">
    <source>
        <dbReference type="EMBL" id="KAL3060246.1"/>
    </source>
</evidence>
<name>A0ABD2H1V5_PAGBO</name>
<organism evidence="2 3">
    <name type="scientific">Pagothenia borchgrevinki</name>
    <name type="common">Bald rockcod</name>
    <name type="synonym">Trematomus borchgrevinki</name>
    <dbReference type="NCBI Taxonomy" id="8213"/>
    <lineage>
        <taxon>Eukaryota</taxon>
        <taxon>Metazoa</taxon>
        <taxon>Chordata</taxon>
        <taxon>Craniata</taxon>
        <taxon>Vertebrata</taxon>
        <taxon>Euteleostomi</taxon>
        <taxon>Actinopterygii</taxon>
        <taxon>Neopterygii</taxon>
        <taxon>Teleostei</taxon>
        <taxon>Neoteleostei</taxon>
        <taxon>Acanthomorphata</taxon>
        <taxon>Eupercaria</taxon>
        <taxon>Perciformes</taxon>
        <taxon>Notothenioidei</taxon>
        <taxon>Nototheniidae</taxon>
        <taxon>Pagothenia</taxon>
    </lineage>
</organism>
<gene>
    <name evidence="2" type="ORF">OYC64_014752</name>
</gene>
<reference evidence="2 3" key="1">
    <citation type="journal article" date="2022" name="G3 (Bethesda)">
        <title>Evaluating Illumina-, Nanopore-, and PacBio-based genome assembly strategies with the bald notothen, Trematomus borchgrevinki.</title>
        <authorList>
            <person name="Rayamajhi N."/>
            <person name="Cheng C.C."/>
            <person name="Catchen J.M."/>
        </authorList>
    </citation>
    <scope>NUCLEOTIDE SEQUENCE [LARGE SCALE GENOMIC DNA]</scope>
    <source>
        <strain evidence="2">AGRC-2024</strain>
    </source>
</reference>
<protein>
    <submittedName>
        <fullName evidence="2">Uncharacterized protein</fullName>
    </submittedName>
</protein>
<dbReference type="EMBL" id="JBIYXZ010002073">
    <property type="protein sequence ID" value="KAL3060246.1"/>
    <property type="molecule type" value="Genomic_DNA"/>
</dbReference>
<evidence type="ECO:0000256" key="1">
    <source>
        <dbReference type="SAM" id="MobiDB-lite"/>
    </source>
</evidence>
<dbReference type="Proteomes" id="UP001619887">
    <property type="component" value="Unassembled WGS sequence"/>
</dbReference>
<sequence>MGGARGVSAARDEKLVPDIYLTIPGSSDAPDVCTADSLRNIICLCSGKTENQTETGRPGSINHSPGNQDRTNVPTP</sequence>
<dbReference type="AlphaFoldDB" id="A0ABD2H1V5"/>
<comment type="caution">
    <text evidence="2">The sequence shown here is derived from an EMBL/GenBank/DDBJ whole genome shotgun (WGS) entry which is preliminary data.</text>
</comment>
<proteinExistence type="predicted"/>
<keyword evidence="3" id="KW-1185">Reference proteome</keyword>